<dbReference type="PANTHER" id="PTHR45947:SF3">
    <property type="entry name" value="SULFOQUINOVOSYL TRANSFERASE SQD2"/>
    <property type="match status" value="1"/>
</dbReference>
<keyword evidence="5" id="KW-1185">Reference proteome</keyword>
<dbReference type="Proteomes" id="UP000256310">
    <property type="component" value="Unassembled WGS sequence"/>
</dbReference>
<keyword evidence="1" id="KW-0175">Coiled coil</keyword>
<evidence type="ECO:0000256" key="1">
    <source>
        <dbReference type="SAM" id="Coils"/>
    </source>
</evidence>
<protein>
    <submittedName>
        <fullName evidence="4">Glycosyltransferase involved in cell wall biosynthesis</fullName>
    </submittedName>
</protein>
<dbReference type="Gene3D" id="3.40.50.2000">
    <property type="entry name" value="Glycogen Phosphorylase B"/>
    <property type="match status" value="2"/>
</dbReference>
<keyword evidence="4" id="KW-0808">Transferase</keyword>
<reference evidence="4 5" key="1">
    <citation type="submission" date="2018-07" db="EMBL/GenBank/DDBJ databases">
        <title>Genomic Encyclopedia of Type Strains, Phase IV (KMG-IV): sequencing the most valuable type-strain genomes for metagenomic binning, comparative biology and taxonomic classification.</title>
        <authorList>
            <person name="Goeker M."/>
        </authorList>
    </citation>
    <scope>NUCLEOTIDE SEQUENCE [LARGE SCALE GENOMIC DNA]</scope>
    <source>
        <strain evidence="4 5">DSM 26725</strain>
    </source>
</reference>
<dbReference type="InterPro" id="IPR050194">
    <property type="entry name" value="Glycosyltransferase_grp1"/>
</dbReference>
<dbReference type="AlphaFoldDB" id="A0A3D9FED2"/>
<dbReference type="OrthoDB" id="9790710at2"/>
<dbReference type="EMBL" id="QRDP01000004">
    <property type="protein sequence ID" value="RED16180.1"/>
    <property type="molecule type" value="Genomic_DNA"/>
</dbReference>
<accession>A0A3D9FED2</accession>
<evidence type="ECO:0000259" key="3">
    <source>
        <dbReference type="Pfam" id="PF13439"/>
    </source>
</evidence>
<evidence type="ECO:0000313" key="4">
    <source>
        <dbReference type="EMBL" id="RED16180.1"/>
    </source>
</evidence>
<dbReference type="Pfam" id="PF00534">
    <property type="entry name" value="Glycos_transf_1"/>
    <property type="match status" value="1"/>
</dbReference>
<comment type="caution">
    <text evidence="4">The sequence shown here is derived from an EMBL/GenBank/DDBJ whole genome shotgun (WGS) entry which is preliminary data.</text>
</comment>
<evidence type="ECO:0000313" key="5">
    <source>
        <dbReference type="Proteomes" id="UP000256310"/>
    </source>
</evidence>
<name>A0A3D9FED2_9SPHN</name>
<gene>
    <name evidence="4" type="ORF">DFR46_1196</name>
</gene>
<dbReference type="CDD" id="cd03801">
    <property type="entry name" value="GT4_PimA-like"/>
    <property type="match status" value="1"/>
</dbReference>
<feature type="domain" description="Glycosyl transferase family 1" evidence="2">
    <location>
        <begin position="433"/>
        <end position="604"/>
    </location>
</feature>
<evidence type="ECO:0000259" key="2">
    <source>
        <dbReference type="Pfam" id="PF00534"/>
    </source>
</evidence>
<dbReference type="Pfam" id="PF13439">
    <property type="entry name" value="Glyco_transf_4"/>
    <property type="match status" value="1"/>
</dbReference>
<feature type="domain" description="Glycosyltransferase subfamily 4-like N-terminal" evidence="3">
    <location>
        <begin position="284"/>
        <end position="420"/>
    </location>
</feature>
<dbReference type="PANTHER" id="PTHR45947">
    <property type="entry name" value="SULFOQUINOVOSYL TRANSFERASE SQD2"/>
    <property type="match status" value="1"/>
</dbReference>
<organism evidence="4 5">
    <name type="scientific">Parasphingopyxis lamellibrachiae</name>
    <dbReference type="NCBI Taxonomy" id="680125"/>
    <lineage>
        <taxon>Bacteria</taxon>
        <taxon>Pseudomonadati</taxon>
        <taxon>Pseudomonadota</taxon>
        <taxon>Alphaproteobacteria</taxon>
        <taxon>Sphingomonadales</taxon>
        <taxon>Sphingomonadaceae</taxon>
        <taxon>Parasphingopyxis</taxon>
    </lineage>
</organism>
<dbReference type="InterPro" id="IPR028098">
    <property type="entry name" value="Glyco_trans_4-like_N"/>
</dbReference>
<sequence>MTMEKSSNPKAANGDEETPADVVRALLSQLQIYEDTVGELEAAHEEQLRKATRAQGDAVAQSTRAVENQLAYRFGLQLVRAFKNPLRMFVLPYTLAREWIAYRRHRIELKSEPTEPSIGEANSERPQTAFSLDIARNLDVEKLAQLNEKRLLTLTTEATQIGDLRLAVKLAATRWFKTGTDGAAHALRRKRGQLIELAPDWLPPLPKQPSVEADPHKIFHIFKTIYPLDLNGHAVRNRSIATHQKEMGLEPIISVAPTRISDELAIDRATRDGIFTVDNDGVETWFCHFQNMPRKKIPRDTLLTFDTKLLAHICARVNPSIIHAASGFRGFDNALKGIALSKSRGIPFVYEVRSFHEHKWTDFFEGILNAPHTQLRAAQENRCMAEADAIVTISDAMAEDLVGFGVPAGKISIIPNSVDERFLKTASNSVTQEFKERWKLDGHQVIGCISNISKREGHQILCDAFARLHARHSETRLLIVGDGPVRTELEQHVSELRLGGSVIFTGTIDYEEVLAAYSSIDIFVDPRIPDCTSDYVSPMTAIEAMAMRAPVIMSDHPVFRELIGAEERGLFFKTGDSESLHGVMEQILQDPIAASRRAEQARRWVEQQRRWSTNVKLYNDVYAAAREHHEQAACQI</sequence>
<dbReference type="InterPro" id="IPR001296">
    <property type="entry name" value="Glyco_trans_1"/>
</dbReference>
<dbReference type="GO" id="GO:0016758">
    <property type="term" value="F:hexosyltransferase activity"/>
    <property type="evidence" value="ECO:0007669"/>
    <property type="project" value="TreeGrafter"/>
</dbReference>
<proteinExistence type="predicted"/>
<feature type="coiled-coil region" evidence="1">
    <location>
        <begin position="23"/>
        <end position="50"/>
    </location>
</feature>
<dbReference type="RefSeq" id="WP_116235617.1">
    <property type="nucleotide sequence ID" value="NZ_QRDP01000004.1"/>
</dbReference>
<dbReference type="SUPFAM" id="SSF53756">
    <property type="entry name" value="UDP-Glycosyltransferase/glycogen phosphorylase"/>
    <property type="match status" value="1"/>
</dbReference>